<dbReference type="InterPro" id="IPR036388">
    <property type="entry name" value="WH-like_DNA-bd_sf"/>
</dbReference>
<dbReference type="SUPFAM" id="SSF46785">
    <property type="entry name" value="Winged helix' DNA-binding domain"/>
    <property type="match status" value="1"/>
</dbReference>
<proteinExistence type="inferred from homology"/>
<organism evidence="3 4">
    <name type="scientific">Aurantimonas marianensis</name>
    <dbReference type="NCBI Taxonomy" id="2920428"/>
    <lineage>
        <taxon>Bacteria</taxon>
        <taxon>Pseudomonadati</taxon>
        <taxon>Pseudomonadota</taxon>
        <taxon>Alphaproteobacteria</taxon>
        <taxon>Hyphomicrobiales</taxon>
        <taxon>Aurantimonadaceae</taxon>
        <taxon>Aurantimonas</taxon>
    </lineage>
</organism>
<dbReference type="Gene3D" id="3.30.420.40">
    <property type="match status" value="2"/>
</dbReference>
<dbReference type="AlphaFoldDB" id="A0A9X2H9R6"/>
<dbReference type="InterPro" id="IPR036390">
    <property type="entry name" value="WH_DNA-bd_sf"/>
</dbReference>
<evidence type="ECO:0000256" key="1">
    <source>
        <dbReference type="ARBA" id="ARBA00006479"/>
    </source>
</evidence>
<comment type="caution">
    <text evidence="3">The sequence shown here is derived from an EMBL/GenBank/DDBJ whole genome shotgun (WGS) entry which is preliminary data.</text>
</comment>
<feature type="region of interest" description="Disordered" evidence="2">
    <location>
        <begin position="1"/>
        <end position="28"/>
    </location>
</feature>
<evidence type="ECO:0000256" key="2">
    <source>
        <dbReference type="SAM" id="MobiDB-lite"/>
    </source>
</evidence>
<dbReference type="InterPro" id="IPR000600">
    <property type="entry name" value="ROK"/>
</dbReference>
<dbReference type="Proteomes" id="UP001155220">
    <property type="component" value="Unassembled WGS sequence"/>
</dbReference>
<dbReference type="SUPFAM" id="SSF53067">
    <property type="entry name" value="Actin-like ATPase domain"/>
    <property type="match status" value="1"/>
</dbReference>
<dbReference type="Gene3D" id="1.10.10.10">
    <property type="entry name" value="Winged helix-like DNA-binding domain superfamily/Winged helix DNA-binding domain"/>
    <property type="match status" value="1"/>
</dbReference>
<protein>
    <submittedName>
        <fullName evidence="3">ROK family transcriptional regulator</fullName>
    </submittedName>
</protein>
<evidence type="ECO:0000313" key="4">
    <source>
        <dbReference type="Proteomes" id="UP001155220"/>
    </source>
</evidence>
<sequence>MDQTTPREAAEAIRRDERMHGSSQAGMRAQNERAVLTLIRRHGELAKADIARRSGLSPQTASVIMRVLEADQLVLREKPRRGRVGQPSVPMRLNPDGAFSLGLKIGRRSAELVLMDFVGRVRASERQTYAYPRLDAVLDFVGAAEARVVAAIDPKLRTRIVGLGIAMPFELWSWAEEIGAPAASMDEWRTADIAGALGEATGLPVHLANDATAACAAENVFGAARSSDYLYVFVGAFVGGGLVIDGTLVTGRTGNAGALGPMPVPRARTAGSDAAGFDQLINVASIHVLEKMIAEQGGDPLEIWRSDAAWDGLGDSLDRWLAIAGEGLAHALVAASSLYDFECAMIDGGFPPAVRTRLIEETERAMMSLKRLGLTPLEIRPGSFGSIARAMGAASLALFARYPLDHRVLYAED</sequence>
<comment type="similarity">
    <text evidence="1">Belongs to the ROK (NagC/XylR) family.</text>
</comment>
<dbReference type="InterPro" id="IPR043129">
    <property type="entry name" value="ATPase_NBD"/>
</dbReference>
<accession>A0A9X2H9R6</accession>
<gene>
    <name evidence="3" type="ORF">MJ956_13185</name>
</gene>
<dbReference type="PANTHER" id="PTHR18964">
    <property type="entry name" value="ROK (REPRESSOR, ORF, KINASE) FAMILY"/>
    <property type="match status" value="1"/>
</dbReference>
<dbReference type="PANTHER" id="PTHR18964:SF149">
    <property type="entry name" value="BIFUNCTIONAL UDP-N-ACETYLGLUCOSAMINE 2-EPIMERASE_N-ACETYLMANNOSAMINE KINASE"/>
    <property type="match status" value="1"/>
</dbReference>
<feature type="compositionally biased region" description="Basic and acidic residues" evidence="2">
    <location>
        <begin position="8"/>
        <end position="20"/>
    </location>
</feature>
<reference evidence="3" key="1">
    <citation type="submission" date="2022-03" db="EMBL/GenBank/DDBJ databases">
        <title>Aurantimonas Liuensis sp. Nov., isolated from the hadal seawater of the Mariana Trench.</title>
        <authorList>
            <person name="Liu R."/>
        </authorList>
    </citation>
    <scope>NUCLEOTIDE SEQUENCE</scope>
    <source>
        <strain evidence="3">LRZ36</strain>
    </source>
</reference>
<keyword evidence="4" id="KW-1185">Reference proteome</keyword>
<dbReference type="Pfam" id="PF13412">
    <property type="entry name" value="HTH_24"/>
    <property type="match status" value="1"/>
</dbReference>
<dbReference type="RefSeq" id="WP_253964909.1">
    <property type="nucleotide sequence ID" value="NZ_JALHBS010000081.1"/>
</dbReference>
<evidence type="ECO:0000313" key="3">
    <source>
        <dbReference type="EMBL" id="MCP3056090.1"/>
    </source>
</evidence>
<dbReference type="Pfam" id="PF00480">
    <property type="entry name" value="ROK"/>
    <property type="match status" value="1"/>
</dbReference>
<dbReference type="EMBL" id="JALHBS010000081">
    <property type="protein sequence ID" value="MCP3056090.1"/>
    <property type="molecule type" value="Genomic_DNA"/>
</dbReference>
<name>A0A9X2H9R6_9HYPH</name>